<comment type="caution">
    <text evidence="4">The sequence shown here is derived from an EMBL/GenBank/DDBJ whole genome shotgun (WGS) entry which is preliminary data.</text>
</comment>
<evidence type="ECO:0000313" key="4">
    <source>
        <dbReference type="EMBL" id="OOZ41923.1"/>
    </source>
</evidence>
<dbReference type="PROSITE" id="PS50110">
    <property type="entry name" value="RESPONSE_REGULATORY"/>
    <property type="match status" value="1"/>
</dbReference>
<dbReference type="InterPro" id="IPR050595">
    <property type="entry name" value="Bact_response_regulator"/>
</dbReference>
<evidence type="ECO:0000259" key="3">
    <source>
        <dbReference type="PROSITE" id="PS50110"/>
    </source>
</evidence>
<dbReference type="PANTHER" id="PTHR44591">
    <property type="entry name" value="STRESS RESPONSE REGULATOR PROTEIN 1"/>
    <property type="match status" value="1"/>
</dbReference>
<name>A0A1T2L9Z9_9GAMM</name>
<dbReference type="GO" id="GO:0000160">
    <property type="term" value="P:phosphorelay signal transduction system"/>
    <property type="evidence" value="ECO:0007669"/>
    <property type="project" value="InterPro"/>
</dbReference>
<dbReference type="Pfam" id="PF00072">
    <property type="entry name" value="Response_reg"/>
    <property type="match status" value="1"/>
</dbReference>
<protein>
    <submittedName>
        <fullName evidence="4">Two-component system response regulator</fullName>
    </submittedName>
</protein>
<gene>
    <name evidence="4" type="ORF">BOW53_01775</name>
</gene>
<feature type="modified residue" description="4-aspartylphosphate" evidence="2">
    <location>
        <position position="52"/>
    </location>
</feature>
<dbReference type="RefSeq" id="WP_078482374.1">
    <property type="nucleotide sequence ID" value="NZ_MPRL01000004.1"/>
</dbReference>
<evidence type="ECO:0000256" key="2">
    <source>
        <dbReference type="PROSITE-ProRule" id="PRU00169"/>
    </source>
</evidence>
<sequence length="120" mass="13220">MAHVLVVDDSPTELHVLKTILEKNGHQVSTAENGEEGIEVAKLLKPELILMDVVMPGLNGFQATRKLSKDDTTSGIPVIIVTTKDQETDKVWGMRQGAKEYVVKPVEEAELLEKIQQVMG</sequence>
<dbReference type="SUPFAM" id="SSF52172">
    <property type="entry name" value="CheY-like"/>
    <property type="match status" value="1"/>
</dbReference>
<dbReference type="SMART" id="SM00448">
    <property type="entry name" value="REC"/>
    <property type="match status" value="1"/>
</dbReference>
<dbReference type="InterPro" id="IPR001789">
    <property type="entry name" value="Sig_transdc_resp-reg_receiver"/>
</dbReference>
<dbReference type="AlphaFoldDB" id="A0A1T2L9Z9"/>
<reference evidence="4 5" key="1">
    <citation type="submission" date="2016-11" db="EMBL/GenBank/DDBJ databases">
        <title>Mixed transmission modes and dynamic genome evolution in an obligate animal-bacterial symbiosis.</title>
        <authorList>
            <person name="Russell S.L."/>
            <person name="Corbett-Detig R.B."/>
            <person name="Cavanaugh C.M."/>
        </authorList>
    </citation>
    <scope>NUCLEOTIDE SEQUENCE [LARGE SCALE GENOMIC DNA]</scope>
    <source>
        <strain evidence="4">Sveles-Q1</strain>
    </source>
</reference>
<proteinExistence type="predicted"/>
<keyword evidence="5" id="KW-1185">Reference proteome</keyword>
<dbReference type="InterPro" id="IPR011006">
    <property type="entry name" value="CheY-like_superfamily"/>
</dbReference>
<keyword evidence="1 2" id="KW-0597">Phosphoprotein</keyword>
<feature type="domain" description="Response regulatory" evidence="3">
    <location>
        <begin position="3"/>
        <end position="119"/>
    </location>
</feature>
<dbReference type="Gene3D" id="3.40.50.2300">
    <property type="match status" value="1"/>
</dbReference>
<dbReference type="PANTHER" id="PTHR44591:SF20">
    <property type="entry name" value="PROTEIN PILH"/>
    <property type="match status" value="1"/>
</dbReference>
<evidence type="ECO:0000256" key="1">
    <source>
        <dbReference type="ARBA" id="ARBA00022553"/>
    </source>
</evidence>
<dbReference type="OrthoDB" id="9800897at2"/>
<organism evidence="4 5">
    <name type="scientific">Solemya pervernicosa gill symbiont</name>
    <dbReference type="NCBI Taxonomy" id="642797"/>
    <lineage>
        <taxon>Bacteria</taxon>
        <taxon>Pseudomonadati</taxon>
        <taxon>Pseudomonadota</taxon>
        <taxon>Gammaproteobacteria</taxon>
        <taxon>sulfur-oxidizing symbionts</taxon>
    </lineage>
</organism>
<dbReference type="EMBL" id="MPRL01000004">
    <property type="protein sequence ID" value="OOZ41923.1"/>
    <property type="molecule type" value="Genomic_DNA"/>
</dbReference>
<evidence type="ECO:0000313" key="5">
    <source>
        <dbReference type="Proteomes" id="UP000191110"/>
    </source>
</evidence>
<dbReference type="Proteomes" id="UP000191110">
    <property type="component" value="Unassembled WGS sequence"/>
</dbReference>
<accession>A0A1T2L9Z9</accession>